<organism evidence="1">
    <name type="scientific">Arundo donax</name>
    <name type="common">Giant reed</name>
    <name type="synonym">Donax arundinaceus</name>
    <dbReference type="NCBI Taxonomy" id="35708"/>
    <lineage>
        <taxon>Eukaryota</taxon>
        <taxon>Viridiplantae</taxon>
        <taxon>Streptophyta</taxon>
        <taxon>Embryophyta</taxon>
        <taxon>Tracheophyta</taxon>
        <taxon>Spermatophyta</taxon>
        <taxon>Magnoliopsida</taxon>
        <taxon>Liliopsida</taxon>
        <taxon>Poales</taxon>
        <taxon>Poaceae</taxon>
        <taxon>PACMAD clade</taxon>
        <taxon>Arundinoideae</taxon>
        <taxon>Arundineae</taxon>
        <taxon>Arundo</taxon>
    </lineage>
</organism>
<name>A0A0A9DD68_ARUDO</name>
<dbReference type="EMBL" id="GBRH01212109">
    <property type="protein sequence ID" value="JAD85786.1"/>
    <property type="molecule type" value="Transcribed_RNA"/>
</dbReference>
<reference evidence="1" key="2">
    <citation type="journal article" date="2015" name="Data Brief">
        <title>Shoot transcriptome of the giant reed, Arundo donax.</title>
        <authorList>
            <person name="Barrero R.A."/>
            <person name="Guerrero F.D."/>
            <person name="Moolhuijzen P."/>
            <person name="Goolsby J.A."/>
            <person name="Tidwell J."/>
            <person name="Bellgard S.E."/>
            <person name="Bellgard M.I."/>
        </authorList>
    </citation>
    <scope>NUCLEOTIDE SEQUENCE</scope>
    <source>
        <tissue evidence="1">Shoot tissue taken approximately 20 cm above the soil surface</tissue>
    </source>
</reference>
<dbReference type="AlphaFoldDB" id="A0A0A9DD68"/>
<accession>A0A0A9DD68</accession>
<sequence>MKVTPPHWACGVSLHGIRQSDPILPHFPPPRDLFLIAPPPQRA</sequence>
<evidence type="ECO:0000313" key="1">
    <source>
        <dbReference type="EMBL" id="JAD85786.1"/>
    </source>
</evidence>
<reference evidence="1" key="1">
    <citation type="submission" date="2014-09" db="EMBL/GenBank/DDBJ databases">
        <authorList>
            <person name="Magalhaes I.L.F."/>
            <person name="Oliveira U."/>
            <person name="Santos F.R."/>
            <person name="Vidigal T.H.D.A."/>
            <person name="Brescovit A.D."/>
            <person name="Santos A.J."/>
        </authorList>
    </citation>
    <scope>NUCLEOTIDE SEQUENCE</scope>
    <source>
        <tissue evidence="1">Shoot tissue taken approximately 20 cm above the soil surface</tissue>
    </source>
</reference>
<proteinExistence type="predicted"/>
<protein>
    <submittedName>
        <fullName evidence="1">Uncharacterized protein</fullName>
    </submittedName>
</protein>